<reference evidence="9" key="1">
    <citation type="submission" date="2021-01" db="EMBL/GenBank/DDBJ databases">
        <title>Modified the classification status of verrucomicrobia.</title>
        <authorList>
            <person name="Feng X."/>
        </authorList>
    </citation>
    <scope>NUCLEOTIDE SEQUENCE</scope>
    <source>
        <strain evidence="9">KCTC 12986</strain>
    </source>
</reference>
<dbReference type="InterPro" id="IPR011429">
    <property type="entry name" value="Cyt_c_Planctomycete-type"/>
</dbReference>
<dbReference type="InterPro" id="IPR013042">
    <property type="entry name" value="DUF1592"/>
</dbReference>
<dbReference type="Pfam" id="PF07631">
    <property type="entry name" value="PSD4"/>
    <property type="match status" value="1"/>
</dbReference>
<proteinExistence type="predicted"/>
<dbReference type="GO" id="GO:0009055">
    <property type="term" value="F:electron transfer activity"/>
    <property type="evidence" value="ECO:0007669"/>
    <property type="project" value="InterPro"/>
</dbReference>
<evidence type="ECO:0000259" key="3">
    <source>
        <dbReference type="Pfam" id="PF07624"/>
    </source>
</evidence>
<feature type="chain" id="PRO_5037021453" evidence="2">
    <location>
        <begin position="20"/>
        <end position="764"/>
    </location>
</feature>
<feature type="signal peptide" evidence="2">
    <location>
        <begin position="1"/>
        <end position="19"/>
    </location>
</feature>
<dbReference type="AlphaFoldDB" id="A0A934RP22"/>
<dbReference type="InterPro" id="IPR011478">
    <property type="entry name" value="DUF1585"/>
</dbReference>
<sequence>MRRLQLLAPLLTLPLSLAAQPLPDEVEDLLDFYCYDCHGYGKKEGGIKLDDLTLGADKHRDLWESMWRNVRTGMMPPADGEQFLPEERKELLDWLERNPLGIDRENPDPGRVTVRRHNRVEYQATVKDLLALDFSTAEHFPPDDTGYGFDTIGDVLSISPLLAERYFEAAQLLMDEAVPDNAAKLPTTEIHAPGFVAPDDKAQTGRFIEFTIPQTVTAKRWTAEEGEHEIVLAFDVAGSAEATDNTATLVLAVNGKELARKELGWDFQKTLTLRAKTHLPAAEHEYSLQILAGEPPKEGQDELGVEVQQLRIIGPLGAENRQYPESYRRVIARDHQPRTRDEWPQKIRAVLGDFAAKAWRRPVENETLDRLTEISWQEAERRNSFEAGIRLGGTAILASPRFVLRTELAEDEVPADGYPLIDEWSLASRLSYFLWSSLPDEELREHAAAGTLRANLATQVERMLQDRKANRFVRHFVGQWLQARDVESLGMRPERILRISFNEGQRTFNPTLRRNMREETEALFRHVLQEKRPAVELIDANYTFLNKRLADFYGIRGVDHEDLKKVDVPDNRGGLLTQGTFLVVTSNPTRTSPVKRGLFVLDNLLGTPPPPAPPEVPELEEPRRGHKNPTMREQMEIHRANPDCRSCHQRMDPIGLAFENFTAVGTYREQDGGQDIVTDGELVTGEKFAGVKELKRILATDKRGDFHRCLAEKLLTYALGRGVEYYDAPAVDEIVTRMEEKGGTLHEAVLAVIDSVPFQKRRAD</sequence>
<dbReference type="Proteomes" id="UP000604083">
    <property type="component" value="Unassembled WGS sequence"/>
</dbReference>
<dbReference type="Pfam" id="PF07637">
    <property type="entry name" value="PSD5"/>
    <property type="match status" value="1"/>
</dbReference>
<keyword evidence="2" id="KW-0732">Signal</keyword>
<keyword evidence="10" id="KW-1185">Reference proteome</keyword>
<comment type="caution">
    <text evidence="9">The sequence shown here is derived from an EMBL/GenBank/DDBJ whole genome shotgun (WGS) entry which is preliminary data.</text>
</comment>
<evidence type="ECO:0000259" key="5">
    <source>
        <dbReference type="Pfam" id="PF07627"/>
    </source>
</evidence>
<organism evidence="9 10">
    <name type="scientific">Roseibacillus ishigakijimensis</name>
    <dbReference type="NCBI Taxonomy" id="454146"/>
    <lineage>
        <taxon>Bacteria</taxon>
        <taxon>Pseudomonadati</taxon>
        <taxon>Verrucomicrobiota</taxon>
        <taxon>Verrucomicrobiia</taxon>
        <taxon>Verrucomicrobiales</taxon>
        <taxon>Verrucomicrobiaceae</taxon>
        <taxon>Roseibacillus</taxon>
    </lineage>
</organism>
<evidence type="ECO:0000313" key="9">
    <source>
        <dbReference type="EMBL" id="MBK1834353.1"/>
    </source>
</evidence>
<dbReference type="EMBL" id="JAENIO010000022">
    <property type="protein sequence ID" value="MBK1834353.1"/>
    <property type="molecule type" value="Genomic_DNA"/>
</dbReference>
<feature type="domain" description="DUF1587" evidence="4">
    <location>
        <begin position="115"/>
        <end position="178"/>
    </location>
</feature>
<evidence type="ECO:0000256" key="1">
    <source>
        <dbReference type="SAM" id="MobiDB-lite"/>
    </source>
</evidence>
<dbReference type="InterPro" id="IPR036909">
    <property type="entry name" value="Cyt_c-like_dom_sf"/>
</dbReference>
<dbReference type="SUPFAM" id="SSF46626">
    <property type="entry name" value="Cytochrome c"/>
    <property type="match status" value="1"/>
</dbReference>
<gene>
    <name evidence="9" type="ORF">JIN78_09805</name>
</gene>
<feature type="region of interest" description="Disordered" evidence="1">
    <location>
        <begin position="607"/>
        <end position="626"/>
    </location>
</feature>
<dbReference type="InterPro" id="IPR013043">
    <property type="entry name" value="DUF1595"/>
</dbReference>
<dbReference type="RefSeq" id="WP_200391788.1">
    <property type="nucleotide sequence ID" value="NZ_JAENIO010000022.1"/>
</dbReference>
<name>A0A934RP22_9BACT</name>
<feature type="domain" description="DUF1585" evidence="3">
    <location>
        <begin position="685"/>
        <end position="758"/>
    </location>
</feature>
<dbReference type="Pfam" id="PF07635">
    <property type="entry name" value="PSCyt1"/>
    <property type="match status" value="1"/>
</dbReference>
<evidence type="ECO:0000313" key="10">
    <source>
        <dbReference type="Proteomes" id="UP000604083"/>
    </source>
</evidence>
<dbReference type="InterPro" id="IPR013036">
    <property type="entry name" value="DUF1587"/>
</dbReference>
<accession>A0A934RP22</accession>
<evidence type="ECO:0000259" key="4">
    <source>
        <dbReference type="Pfam" id="PF07626"/>
    </source>
</evidence>
<feature type="domain" description="DUF1592" evidence="6">
    <location>
        <begin position="422"/>
        <end position="555"/>
    </location>
</feature>
<dbReference type="Pfam" id="PF07626">
    <property type="entry name" value="PSD3"/>
    <property type="match status" value="1"/>
</dbReference>
<evidence type="ECO:0000256" key="2">
    <source>
        <dbReference type="SAM" id="SignalP"/>
    </source>
</evidence>
<feature type="domain" description="DUF1588" evidence="5">
    <location>
        <begin position="572"/>
        <end position="671"/>
    </location>
</feature>
<protein>
    <submittedName>
        <fullName evidence="9">DUF1592 domain-containing protein</fullName>
    </submittedName>
</protein>
<feature type="domain" description="DUF1595" evidence="8">
    <location>
        <begin position="347"/>
        <end position="407"/>
    </location>
</feature>
<dbReference type="InterPro" id="IPR013039">
    <property type="entry name" value="DUF1588"/>
</dbReference>
<evidence type="ECO:0000259" key="6">
    <source>
        <dbReference type="Pfam" id="PF07631"/>
    </source>
</evidence>
<feature type="compositionally biased region" description="Pro residues" evidence="1">
    <location>
        <begin position="607"/>
        <end position="616"/>
    </location>
</feature>
<dbReference type="Pfam" id="PF07627">
    <property type="entry name" value="PSCyt3"/>
    <property type="match status" value="1"/>
</dbReference>
<evidence type="ECO:0000259" key="7">
    <source>
        <dbReference type="Pfam" id="PF07635"/>
    </source>
</evidence>
<dbReference type="GO" id="GO:0020037">
    <property type="term" value="F:heme binding"/>
    <property type="evidence" value="ECO:0007669"/>
    <property type="project" value="InterPro"/>
</dbReference>
<dbReference type="Pfam" id="PF07624">
    <property type="entry name" value="PSD2"/>
    <property type="match status" value="1"/>
</dbReference>
<evidence type="ECO:0000259" key="8">
    <source>
        <dbReference type="Pfam" id="PF07637"/>
    </source>
</evidence>
<feature type="domain" description="Cytochrome C Planctomycete-type" evidence="7">
    <location>
        <begin position="34"/>
        <end position="79"/>
    </location>
</feature>